<dbReference type="PANTHER" id="PTHR20930:SF0">
    <property type="entry name" value="PROTEIN ILRUN"/>
    <property type="match status" value="1"/>
</dbReference>
<feature type="domain" description="ZZ-type" evidence="9">
    <location>
        <begin position="368"/>
        <end position="418"/>
    </location>
</feature>
<keyword evidence="3 6" id="KW-0863">Zinc-finger</keyword>
<dbReference type="Pfam" id="PF00564">
    <property type="entry name" value="PB1"/>
    <property type="match status" value="1"/>
</dbReference>
<dbReference type="InterPro" id="IPR015940">
    <property type="entry name" value="UBA"/>
</dbReference>
<feature type="compositionally biased region" description="Polar residues" evidence="7">
    <location>
        <begin position="105"/>
        <end position="124"/>
    </location>
</feature>
<dbReference type="GO" id="GO:0031410">
    <property type="term" value="C:cytoplasmic vesicle"/>
    <property type="evidence" value="ECO:0007669"/>
    <property type="project" value="UniProtKB-KW"/>
</dbReference>
<dbReference type="Pfam" id="PF16158">
    <property type="entry name" value="N_BRCA1_IG"/>
    <property type="match status" value="1"/>
</dbReference>
<proteinExistence type="predicted"/>
<evidence type="ECO:0000256" key="1">
    <source>
        <dbReference type="ARBA" id="ARBA00004419"/>
    </source>
</evidence>
<evidence type="ECO:0000256" key="3">
    <source>
        <dbReference type="ARBA" id="ARBA00022771"/>
    </source>
</evidence>
<evidence type="ECO:0000259" key="10">
    <source>
        <dbReference type="PROSITE" id="PS51745"/>
    </source>
</evidence>
<dbReference type="Gene3D" id="1.10.8.10">
    <property type="entry name" value="DNA helicase RuvA subunit, C-terminal domain"/>
    <property type="match status" value="2"/>
</dbReference>
<dbReference type="PROSITE" id="PS50135">
    <property type="entry name" value="ZF_ZZ_2"/>
    <property type="match status" value="1"/>
</dbReference>
<dbReference type="InterPro" id="IPR056893">
    <property type="entry name" value="UBA_Nbr1_C"/>
</dbReference>
<comment type="caution">
    <text evidence="11">The sequence shown here is derived from an EMBL/GenBank/DDBJ whole genome shotgun (WGS) entry which is preliminary data.</text>
</comment>
<dbReference type="SUPFAM" id="SSF46934">
    <property type="entry name" value="UBA-like"/>
    <property type="match status" value="1"/>
</dbReference>
<feature type="domain" description="UBA" evidence="8">
    <location>
        <begin position="696"/>
        <end position="749"/>
    </location>
</feature>
<dbReference type="GO" id="GO:0008270">
    <property type="term" value="F:zinc ion binding"/>
    <property type="evidence" value="ECO:0007669"/>
    <property type="project" value="UniProtKB-KW"/>
</dbReference>
<evidence type="ECO:0000313" key="11">
    <source>
        <dbReference type="EMBL" id="OAY69839.1"/>
    </source>
</evidence>
<evidence type="ECO:0000259" key="9">
    <source>
        <dbReference type="PROSITE" id="PS50135"/>
    </source>
</evidence>
<dbReference type="Gene3D" id="3.30.60.90">
    <property type="match status" value="1"/>
</dbReference>
<organism evidence="11 12">
    <name type="scientific">Ananas comosus</name>
    <name type="common">Pineapple</name>
    <name type="synonym">Ananas ananas</name>
    <dbReference type="NCBI Taxonomy" id="4615"/>
    <lineage>
        <taxon>Eukaryota</taxon>
        <taxon>Viridiplantae</taxon>
        <taxon>Streptophyta</taxon>
        <taxon>Embryophyta</taxon>
        <taxon>Tracheophyta</taxon>
        <taxon>Spermatophyta</taxon>
        <taxon>Magnoliopsida</taxon>
        <taxon>Liliopsida</taxon>
        <taxon>Poales</taxon>
        <taxon>Bromeliaceae</taxon>
        <taxon>Bromelioideae</taxon>
        <taxon>Ananas</taxon>
    </lineage>
</organism>
<keyword evidence="5" id="KW-0968">Cytoplasmic vesicle</keyword>
<dbReference type="InterPro" id="IPR032350">
    <property type="entry name" value="Nbr1_FW"/>
</dbReference>
<dbReference type="PROSITE" id="PS50030">
    <property type="entry name" value="UBA"/>
    <property type="match status" value="1"/>
</dbReference>
<reference evidence="11 12" key="1">
    <citation type="journal article" date="2016" name="DNA Res.">
        <title>The draft genome of MD-2 pineapple using hybrid error correction of long reads.</title>
        <authorList>
            <person name="Redwan R.M."/>
            <person name="Saidin A."/>
            <person name="Kumar S.V."/>
        </authorList>
    </citation>
    <scope>NUCLEOTIDE SEQUENCE [LARGE SCALE GENOMIC DNA]</scope>
    <source>
        <strain evidence="12">cv. MD2</strain>
        <tissue evidence="11">Leaf</tissue>
    </source>
</reference>
<dbReference type="Pfam" id="PF24932">
    <property type="entry name" value="UBA_NBR1_C"/>
    <property type="match status" value="2"/>
</dbReference>
<protein>
    <recommendedName>
        <fullName evidence="13">Protein NBR1 homolog</fullName>
    </recommendedName>
</protein>
<dbReference type="STRING" id="4615.A0A199UYI0"/>
<evidence type="ECO:0000256" key="7">
    <source>
        <dbReference type="SAM" id="MobiDB-lite"/>
    </source>
</evidence>
<evidence type="ECO:0008006" key="13">
    <source>
        <dbReference type="Google" id="ProtNLM"/>
    </source>
</evidence>
<dbReference type="InterPro" id="IPR043145">
    <property type="entry name" value="Znf_ZZ_sf"/>
</dbReference>
<evidence type="ECO:0000256" key="2">
    <source>
        <dbReference type="ARBA" id="ARBA00022723"/>
    </source>
</evidence>
<dbReference type="InterPro" id="IPR000270">
    <property type="entry name" value="PB1_dom"/>
</dbReference>
<dbReference type="PROSITE" id="PS51745">
    <property type="entry name" value="PB1"/>
    <property type="match status" value="1"/>
</dbReference>
<dbReference type="CDD" id="cd14319">
    <property type="entry name" value="UBA_NBR1"/>
    <property type="match status" value="2"/>
</dbReference>
<keyword evidence="2" id="KW-0479">Metal-binding</keyword>
<dbReference type="GO" id="GO:0005776">
    <property type="term" value="C:autophagosome"/>
    <property type="evidence" value="ECO:0007669"/>
    <property type="project" value="UniProtKB-SubCell"/>
</dbReference>
<evidence type="ECO:0000256" key="5">
    <source>
        <dbReference type="ARBA" id="ARBA00023329"/>
    </source>
</evidence>
<dbReference type="Proteomes" id="UP000092600">
    <property type="component" value="Unassembled WGS sequence"/>
</dbReference>
<name>A0A199UYI0_ANACO</name>
<dbReference type="Pfam" id="PF00569">
    <property type="entry name" value="ZZ"/>
    <property type="match status" value="1"/>
</dbReference>
<dbReference type="CDD" id="cd14947">
    <property type="entry name" value="NBR1_like"/>
    <property type="match status" value="1"/>
</dbReference>
<evidence type="ECO:0000256" key="6">
    <source>
        <dbReference type="PROSITE-ProRule" id="PRU00228"/>
    </source>
</evidence>
<dbReference type="SUPFAM" id="SSF54277">
    <property type="entry name" value="CAD &amp; PB1 domains"/>
    <property type="match status" value="1"/>
</dbReference>
<evidence type="ECO:0000259" key="8">
    <source>
        <dbReference type="PROSITE" id="PS50030"/>
    </source>
</evidence>
<dbReference type="SMART" id="SM00666">
    <property type="entry name" value="PB1"/>
    <property type="match status" value="1"/>
</dbReference>
<gene>
    <name evidence="11" type="ORF">ACMD2_07936</name>
</gene>
<dbReference type="EMBL" id="LSRQ01004209">
    <property type="protein sequence ID" value="OAY69839.1"/>
    <property type="molecule type" value="Genomic_DNA"/>
</dbReference>
<feature type="region of interest" description="Disordered" evidence="7">
    <location>
        <begin position="182"/>
        <end position="236"/>
    </location>
</feature>
<feature type="compositionally biased region" description="Basic and acidic residues" evidence="7">
    <location>
        <begin position="200"/>
        <end position="225"/>
    </location>
</feature>
<feature type="compositionally biased region" description="Low complexity" evidence="7">
    <location>
        <begin position="184"/>
        <end position="199"/>
    </location>
</feature>
<evidence type="ECO:0000256" key="4">
    <source>
        <dbReference type="ARBA" id="ARBA00022833"/>
    </source>
</evidence>
<sequence>MDYPAINPQVFDREVVIKVKYGNILKRFNTRVYGQYLDYDITRLRMKIINVFKLSPDAELTLTYTDEDNDIVTLDDDDDLHAAVKQQLNPIRITAQMKCDASADSELTPQSANPTPRSPNSNFDPAQLGSAVEEALKSLPEHVRTKFSKLSQDIFSKAVASAPPLAETLQFLSKLEFLNDTRPSNGSVGQSSVNVNASNEQKDNPVPERSDKQPKTDHTPLEVRTEAPQNHSAAGFSPIDDVLPYLLTKNNDEKKNVSKVHHSPYSDSLIVEPLGCHEVPKMPTFPHYGVGTDAVGNETIKQKALGTLLPSTFGDGFIRNDVPSFHGWPLGAPSNAVPRPGFGYSHFEHPYRPYIGDGYPESMLHTFHRGVQCDGCGMNPISGPRYKSKVKDNYDLCSICFSRMGNKDDYTRMDKPSPFPHKMFNHHPKSRCVSLGFTTRPTREKLEGRFIKDVAVHDGTMMAPNTKFTKIWRMRNNGTTPWPYGTRIVWVGGDRIASQDRVQLEIPTNGFAVDREIDIAVDFIAPPLPGRYISYWRLAAPLGQKFGQRVWVLIQVESPSPPTSGSKLSLNLNLPPAGSSSSVIEMMGTNVETKDDAHPQSNVTNTDEELIKPLVDDGPVIITDEPVEPPIAVVPPVQYPAVDFPTSAPPLPPPSPLLQAFNHDDSVEEVMLKELEEMGFKQIDLNKEVLRQNKYDLDQSVGDLCGFSEWDPLLIELEEMGFADKERNKKMLEKNGGSIKRAVMDLVAEEKKPI</sequence>
<dbReference type="AlphaFoldDB" id="A0A199UYI0"/>
<dbReference type="InterPro" id="IPR000433">
    <property type="entry name" value="Znf_ZZ"/>
</dbReference>
<dbReference type="SMART" id="SM00291">
    <property type="entry name" value="ZnF_ZZ"/>
    <property type="match status" value="1"/>
</dbReference>
<dbReference type="PANTHER" id="PTHR20930">
    <property type="entry name" value="OVARIAN CARCINOMA ANTIGEN CA125-RELATED"/>
    <property type="match status" value="1"/>
</dbReference>
<keyword evidence="4" id="KW-0862">Zinc</keyword>
<feature type="region of interest" description="Disordered" evidence="7">
    <location>
        <begin position="100"/>
        <end position="126"/>
    </location>
</feature>
<dbReference type="InterPro" id="IPR013783">
    <property type="entry name" value="Ig-like_fold"/>
</dbReference>
<dbReference type="Gene3D" id="2.60.40.10">
    <property type="entry name" value="Immunoglobulins"/>
    <property type="match status" value="1"/>
</dbReference>
<feature type="domain" description="PB1" evidence="10">
    <location>
        <begin position="14"/>
        <end position="93"/>
    </location>
</feature>
<dbReference type="InterPro" id="IPR009060">
    <property type="entry name" value="UBA-like_sf"/>
</dbReference>
<accession>A0A199UYI0</accession>
<dbReference type="InterPro" id="IPR053793">
    <property type="entry name" value="PB1-like"/>
</dbReference>
<dbReference type="SUPFAM" id="SSF57850">
    <property type="entry name" value="RING/U-box"/>
    <property type="match status" value="1"/>
</dbReference>
<evidence type="ECO:0000313" key="12">
    <source>
        <dbReference type="Proteomes" id="UP000092600"/>
    </source>
</evidence>
<comment type="subcellular location">
    <subcellularLocation>
        <location evidence="1">Cytoplasmic vesicle</location>
        <location evidence="1">Autophagosome</location>
    </subcellularLocation>
</comment>
<dbReference type="Gene3D" id="3.10.20.90">
    <property type="entry name" value="Phosphatidylinositol 3-kinase Catalytic Subunit, Chain A, domain 1"/>
    <property type="match status" value="1"/>
</dbReference>